<accession>A0AAV2IGY7</accession>
<feature type="compositionally biased region" description="Polar residues" evidence="1">
    <location>
        <begin position="115"/>
        <end position="145"/>
    </location>
</feature>
<evidence type="ECO:0000256" key="1">
    <source>
        <dbReference type="SAM" id="MobiDB-lite"/>
    </source>
</evidence>
<keyword evidence="3" id="KW-1185">Reference proteome</keyword>
<evidence type="ECO:0000313" key="3">
    <source>
        <dbReference type="Proteomes" id="UP001497497"/>
    </source>
</evidence>
<feature type="compositionally biased region" description="Polar residues" evidence="1">
    <location>
        <begin position="90"/>
        <end position="100"/>
    </location>
</feature>
<organism evidence="2 3">
    <name type="scientific">Lymnaea stagnalis</name>
    <name type="common">Great pond snail</name>
    <name type="synonym">Helix stagnalis</name>
    <dbReference type="NCBI Taxonomy" id="6523"/>
    <lineage>
        <taxon>Eukaryota</taxon>
        <taxon>Metazoa</taxon>
        <taxon>Spiralia</taxon>
        <taxon>Lophotrochozoa</taxon>
        <taxon>Mollusca</taxon>
        <taxon>Gastropoda</taxon>
        <taxon>Heterobranchia</taxon>
        <taxon>Euthyneura</taxon>
        <taxon>Panpulmonata</taxon>
        <taxon>Hygrophila</taxon>
        <taxon>Lymnaeoidea</taxon>
        <taxon>Lymnaeidae</taxon>
        <taxon>Lymnaea</taxon>
    </lineage>
</organism>
<gene>
    <name evidence="2" type="ORF">GSLYS_00019442001</name>
</gene>
<name>A0AAV2IGY7_LYMST</name>
<dbReference type="Proteomes" id="UP001497497">
    <property type="component" value="Unassembled WGS sequence"/>
</dbReference>
<comment type="caution">
    <text evidence="2">The sequence shown here is derived from an EMBL/GenBank/DDBJ whole genome shotgun (WGS) entry which is preliminary data.</text>
</comment>
<sequence length="316" mass="33447">MTGDVADETQHLCDSASLPNHPSFSTPYGISGSCASVVEPKIKTSLVHQEPGVGVNSSPAQLQGLSEGIKRTHLPWEHQSYTMSVRGDESNNSASLVSSRRSGKAPGLKAVDLKSTASHSNQAKPKQAPSVSHNNKNGGSQSNGPKCQKRKKCDNLTGPPASSASLVVSPISAPTLHSNQSYYPDVLLQQIMPGVHQVVDQLETAMVVTQQVGDGPGTYNIQLMPTAPQDANQMSAMTQFSIQPGPNLQYQSAAAHIQIVLPVDAVLESSQPSDQVGSQMFSETLNFTESQLLDPTAQPVITNNRTMVAGQLTASQ</sequence>
<protein>
    <submittedName>
        <fullName evidence="2">Uncharacterized protein</fullName>
    </submittedName>
</protein>
<feature type="region of interest" description="Disordered" evidence="1">
    <location>
        <begin position="83"/>
        <end position="164"/>
    </location>
</feature>
<reference evidence="2 3" key="1">
    <citation type="submission" date="2024-04" db="EMBL/GenBank/DDBJ databases">
        <authorList>
            <consortium name="Genoscope - CEA"/>
            <person name="William W."/>
        </authorList>
    </citation>
    <scope>NUCLEOTIDE SEQUENCE [LARGE SCALE GENOMIC DNA]</scope>
</reference>
<dbReference type="AlphaFoldDB" id="A0AAV2IGY7"/>
<proteinExistence type="predicted"/>
<evidence type="ECO:0000313" key="2">
    <source>
        <dbReference type="EMBL" id="CAL1546065.1"/>
    </source>
</evidence>
<dbReference type="EMBL" id="CAXITT010000766">
    <property type="protein sequence ID" value="CAL1546065.1"/>
    <property type="molecule type" value="Genomic_DNA"/>
</dbReference>